<keyword evidence="3" id="KW-1185">Reference proteome</keyword>
<accession>A0A135UW78</accession>
<dbReference type="EMBL" id="JEMN01000063">
    <property type="protein sequence ID" value="KXH64639.1"/>
    <property type="molecule type" value="Genomic_DNA"/>
</dbReference>
<proteinExistence type="predicted"/>
<organism evidence="2 3">
    <name type="scientific">Colletotrichum nymphaeae SA-01</name>
    <dbReference type="NCBI Taxonomy" id="1460502"/>
    <lineage>
        <taxon>Eukaryota</taxon>
        <taxon>Fungi</taxon>
        <taxon>Dikarya</taxon>
        <taxon>Ascomycota</taxon>
        <taxon>Pezizomycotina</taxon>
        <taxon>Sordariomycetes</taxon>
        <taxon>Hypocreomycetidae</taxon>
        <taxon>Glomerellales</taxon>
        <taxon>Glomerellaceae</taxon>
        <taxon>Colletotrichum</taxon>
        <taxon>Colletotrichum acutatum species complex</taxon>
    </lineage>
</organism>
<sequence>MHLNAPSFHNTHNTANRRRLLYTYTLQLHSSQLRLVLQRLQLNRPEREQGTYYAFPLRKRQVPRKRQSGAALCLVPASGCCALFGSSIARCPTRCKSNQNANRVCLFAAHGYPTSRHWSLGGLAKSKVKTDNLGSRTDKGAAAPRSALHRTATIPRPTCSVSHRLSPETSNPESVCLSVRLSLSKTRMDRGRLANATHHLKPANPILADDPSSRAPSTSATGLFVIPLDKSSSASTANNQQRSVHIGAAQGKDGRSQSAKTFTCFTHYAI</sequence>
<reference evidence="2 3" key="1">
    <citation type="submission" date="2014-02" db="EMBL/GenBank/DDBJ databases">
        <title>The genome sequence of Colletotrichum nymphaeae SA-01.</title>
        <authorList>
            <person name="Baroncelli R."/>
            <person name="Thon M.R."/>
        </authorList>
    </citation>
    <scope>NUCLEOTIDE SEQUENCE [LARGE SCALE GENOMIC DNA]</scope>
    <source>
        <strain evidence="2 3">SA-01</strain>
    </source>
</reference>
<feature type="region of interest" description="Disordered" evidence="1">
    <location>
        <begin position="195"/>
        <end position="215"/>
    </location>
</feature>
<evidence type="ECO:0000313" key="3">
    <source>
        <dbReference type="Proteomes" id="UP000070054"/>
    </source>
</evidence>
<dbReference type="Proteomes" id="UP000070054">
    <property type="component" value="Unassembled WGS sequence"/>
</dbReference>
<protein>
    <submittedName>
        <fullName evidence="2">Uncharacterized protein</fullName>
    </submittedName>
</protein>
<evidence type="ECO:0000313" key="2">
    <source>
        <dbReference type="EMBL" id="KXH64639.1"/>
    </source>
</evidence>
<gene>
    <name evidence="2" type="ORF">CNYM01_06641</name>
</gene>
<comment type="caution">
    <text evidence="2">The sequence shown here is derived from an EMBL/GenBank/DDBJ whole genome shotgun (WGS) entry which is preliminary data.</text>
</comment>
<name>A0A135UW78_9PEZI</name>
<dbReference type="AlphaFoldDB" id="A0A135UW78"/>
<evidence type="ECO:0000256" key="1">
    <source>
        <dbReference type="SAM" id="MobiDB-lite"/>
    </source>
</evidence>